<accession>A0A1E2VBN6</accession>
<dbReference type="RefSeq" id="WP_068999345.1">
    <property type="nucleotide sequence ID" value="NZ_MDTQ01000001.1"/>
</dbReference>
<comment type="catalytic activity">
    <reaction evidence="4">
        <text>N(2)-acetyl-L-ornithine + 2-oxoglutarate = N-acetyl-L-glutamate 5-semialdehyde + L-glutamate</text>
        <dbReference type="Rhea" id="RHEA:18049"/>
        <dbReference type="ChEBI" id="CHEBI:16810"/>
        <dbReference type="ChEBI" id="CHEBI:29123"/>
        <dbReference type="ChEBI" id="CHEBI:29985"/>
        <dbReference type="ChEBI" id="CHEBI:57805"/>
        <dbReference type="EC" id="2.6.1.11"/>
    </reaction>
</comment>
<dbReference type="PANTHER" id="PTHR11986:SF113">
    <property type="entry name" value="SUCCINYLORNITHINE TRANSAMINASE"/>
    <property type="match status" value="1"/>
</dbReference>
<dbReference type="PANTHER" id="PTHR11986">
    <property type="entry name" value="AMINOTRANSFERASE CLASS III"/>
    <property type="match status" value="1"/>
</dbReference>
<keyword evidence="6" id="KW-1185">Reference proteome</keyword>
<dbReference type="InterPro" id="IPR015422">
    <property type="entry name" value="PyrdxlP-dep_Trfase_small"/>
</dbReference>
<reference evidence="5 6" key="1">
    <citation type="submission" date="2016-08" db="EMBL/GenBank/DDBJ databases">
        <authorList>
            <person name="Seilhamer J.J."/>
        </authorList>
    </citation>
    <scope>NUCLEOTIDE SEQUENCE [LARGE SCALE GENOMIC DNA]</scope>
    <source>
        <strain evidence="5 6">PH27A</strain>
    </source>
</reference>
<dbReference type="CDD" id="cd00610">
    <property type="entry name" value="OAT_like"/>
    <property type="match status" value="1"/>
</dbReference>
<dbReference type="Proteomes" id="UP000094291">
    <property type="component" value="Unassembled WGS sequence"/>
</dbReference>
<comment type="subunit">
    <text evidence="4">Homodimer.</text>
</comment>
<dbReference type="FunFam" id="3.40.640.10:FF:000004">
    <property type="entry name" value="Acetylornithine aminotransferase"/>
    <property type="match status" value="1"/>
</dbReference>
<comment type="caution">
    <text evidence="5">The sequence shown here is derived from an EMBL/GenBank/DDBJ whole genome shotgun (WGS) entry which is preliminary data.</text>
</comment>
<keyword evidence="2 4" id="KW-0808">Transferase</keyword>
<keyword evidence="3 4" id="KW-0663">Pyridoxal phosphate</keyword>
<evidence type="ECO:0000256" key="3">
    <source>
        <dbReference type="ARBA" id="ARBA00022898"/>
    </source>
</evidence>
<evidence type="ECO:0000256" key="2">
    <source>
        <dbReference type="ARBA" id="ARBA00022679"/>
    </source>
</evidence>
<comment type="cofactor">
    <cofactor evidence="4">
        <name>pyridoxal 5'-phosphate</name>
        <dbReference type="ChEBI" id="CHEBI:597326"/>
    </cofactor>
    <text evidence="4">Binds 1 pyridoxal phosphate per subunit.</text>
</comment>
<evidence type="ECO:0000313" key="6">
    <source>
        <dbReference type="Proteomes" id="UP000094291"/>
    </source>
</evidence>
<dbReference type="PROSITE" id="PS00600">
    <property type="entry name" value="AA_TRANSFER_CLASS_3"/>
    <property type="match status" value="1"/>
</dbReference>
<dbReference type="NCBIfam" id="NF002325">
    <property type="entry name" value="PRK01278.1"/>
    <property type="match status" value="1"/>
</dbReference>
<dbReference type="AlphaFoldDB" id="A0A1E2VBN6"/>
<comment type="subcellular location">
    <subcellularLocation>
        <location evidence="4">Cytoplasm</location>
    </subcellularLocation>
</comment>
<dbReference type="UniPathway" id="UPA00068">
    <property type="reaction ID" value="UER00109"/>
</dbReference>
<evidence type="ECO:0000313" key="5">
    <source>
        <dbReference type="EMBL" id="ODC04364.1"/>
    </source>
</evidence>
<dbReference type="EMBL" id="MDTQ01000001">
    <property type="protein sequence ID" value="ODC04364.1"/>
    <property type="molecule type" value="Genomic_DNA"/>
</dbReference>
<dbReference type="InterPro" id="IPR004636">
    <property type="entry name" value="AcOrn/SuccOrn_fam"/>
</dbReference>
<comment type="pathway">
    <text evidence="4">Amino-acid biosynthesis; L-arginine biosynthesis; N(2)-acetyl-L-ornithine from L-glutamate: step 4/4.</text>
</comment>
<dbReference type="SUPFAM" id="SSF53383">
    <property type="entry name" value="PLP-dependent transferases"/>
    <property type="match status" value="1"/>
</dbReference>
<feature type="modified residue" description="N6-(pyridoxal phosphate)lysine" evidence="4">
    <location>
        <position position="252"/>
    </location>
</feature>
<dbReference type="NCBIfam" id="NF003468">
    <property type="entry name" value="PRK05093.1"/>
    <property type="match status" value="1"/>
</dbReference>
<comment type="similarity">
    <text evidence="4">Belongs to the class-III pyridoxal-phosphate-dependent aminotransferase family. ArgD subfamily.</text>
</comment>
<dbReference type="EC" id="2.6.1.11" evidence="4"/>
<feature type="binding site" evidence="4">
    <location>
        <position position="281"/>
    </location>
    <ligand>
        <name>pyridoxal 5'-phosphate</name>
        <dbReference type="ChEBI" id="CHEBI:597326"/>
    </ligand>
</feature>
<proteinExistence type="inferred from homology"/>
<dbReference type="Gene3D" id="3.90.1150.10">
    <property type="entry name" value="Aspartate Aminotransferase, domain 1"/>
    <property type="match status" value="1"/>
</dbReference>
<feature type="binding site" evidence="4">
    <location>
        <position position="141"/>
    </location>
    <ligand>
        <name>N(2)-acetyl-L-ornithine</name>
        <dbReference type="ChEBI" id="CHEBI:57805"/>
    </ligand>
</feature>
<dbReference type="STRING" id="197479.BFW38_13295"/>
<protein>
    <recommendedName>
        <fullName evidence="4">Acetylornithine aminotransferase</fullName>
        <shortName evidence="4">ACOAT</shortName>
        <ecNumber evidence="4">2.6.1.11</ecNumber>
    </recommendedName>
</protein>
<dbReference type="InterPro" id="IPR015421">
    <property type="entry name" value="PyrdxlP-dep_Trfase_major"/>
</dbReference>
<dbReference type="HAMAP" id="MF_01107">
    <property type="entry name" value="ArgD_aminotrans_3"/>
    <property type="match status" value="1"/>
</dbReference>
<dbReference type="GO" id="GO:0006526">
    <property type="term" value="P:L-arginine biosynthetic process"/>
    <property type="evidence" value="ECO:0007669"/>
    <property type="project" value="UniProtKB-UniRule"/>
</dbReference>
<dbReference type="InterPro" id="IPR017652">
    <property type="entry name" value="Ac/SucOrn_transaminase_bac"/>
</dbReference>
<dbReference type="GO" id="GO:0005737">
    <property type="term" value="C:cytoplasm"/>
    <property type="evidence" value="ECO:0007669"/>
    <property type="project" value="UniProtKB-SubCell"/>
</dbReference>
<dbReference type="Pfam" id="PF00202">
    <property type="entry name" value="Aminotran_3"/>
    <property type="match status" value="1"/>
</dbReference>
<dbReference type="GO" id="GO:0003992">
    <property type="term" value="F:N2-acetyl-L-ornithine:2-oxoglutarate 5-aminotransferase activity"/>
    <property type="evidence" value="ECO:0007669"/>
    <property type="project" value="UniProtKB-UniRule"/>
</dbReference>
<dbReference type="NCBIfam" id="TIGR00707">
    <property type="entry name" value="argD"/>
    <property type="match status" value="1"/>
</dbReference>
<dbReference type="OrthoDB" id="9801052at2"/>
<comment type="miscellaneous">
    <text evidence="4">May also have succinyldiaminopimelate aminotransferase activity, thus carrying out the corresponding step in lysine biosynthesis.</text>
</comment>
<dbReference type="InterPro" id="IPR015424">
    <property type="entry name" value="PyrdxlP-dep_Trfase"/>
</dbReference>
<dbReference type="Gene3D" id="3.40.640.10">
    <property type="entry name" value="Type I PLP-dependent aspartate aminotransferase-like (Major domain)"/>
    <property type="match status" value="1"/>
</dbReference>
<dbReference type="NCBIfam" id="TIGR03246">
    <property type="entry name" value="arg_catab_astC"/>
    <property type="match status" value="1"/>
</dbReference>
<name>A0A1E2VBN6_9GAMM</name>
<feature type="binding site" evidence="4">
    <location>
        <position position="280"/>
    </location>
    <ligand>
        <name>N(2)-acetyl-L-ornithine</name>
        <dbReference type="ChEBI" id="CHEBI:57805"/>
    </ligand>
</feature>
<evidence type="ECO:0000256" key="1">
    <source>
        <dbReference type="ARBA" id="ARBA00022576"/>
    </source>
</evidence>
<organism evidence="5 6">
    <name type="scientific">Terasakiispira papahanaumokuakeensis</name>
    <dbReference type="NCBI Taxonomy" id="197479"/>
    <lineage>
        <taxon>Bacteria</taxon>
        <taxon>Pseudomonadati</taxon>
        <taxon>Pseudomonadota</taxon>
        <taxon>Gammaproteobacteria</taxon>
        <taxon>Oceanospirillales</taxon>
        <taxon>Terasakiispira</taxon>
    </lineage>
</organism>
<keyword evidence="1 4" id="KW-0032">Aminotransferase</keyword>
<keyword evidence="4" id="KW-0963">Cytoplasm</keyword>
<feature type="binding site" evidence="4">
    <location>
        <begin position="223"/>
        <end position="226"/>
    </location>
    <ligand>
        <name>pyridoxal 5'-phosphate</name>
        <dbReference type="ChEBI" id="CHEBI:597326"/>
    </ligand>
</feature>
<dbReference type="GO" id="GO:0030170">
    <property type="term" value="F:pyridoxal phosphate binding"/>
    <property type="evidence" value="ECO:0007669"/>
    <property type="project" value="InterPro"/>
</dbReference>
<gene>
    <name evidence="4" type="primary">argD</name>
    <name evidence="5" type="ORF">BFW38_13295</name>
</gene>
<dbReference type="GO" id="GO:0042802">
    <property type="term" value="F:identical protein binding"/>
    <property type="evidence" value="ECO:0007669"/>
    <property type="project" value="TreeGrafter"/>
</dbReference>
<feature type="binding site" evidence="4">
    <location>
        <position position="138"/>
    </location>
    <ligand>
        <name>pyridoxal 5'-phosphate</name>
        <dbReference type="ChEBI" id="CHEBI:597326"/>
    </ligand>
</feature>
<keyword evidence="4" id="KW-0028">Amino-acid biosynthesis</keyword>
<dbReference type="InterPro" id="IPR005814">
    <property type="entry name" value="Aminotrans_3"/>
</dbReference>
<sequence length="403" mass="44070">MSWTPSREDFDHYFVPNYAPQPELLVRGEGSRVWDQNDREYVDFAGGIAVNALGHRHPVLMEALKTQAEHIWHLSNVYANEPEIRLARSLVEHTFADKVFLCSSGLEANEAAFKLARRHAYLKHGEAKHKIIAFKQSFHGRSLFTVTVGGQEKYTEGFRPAPQGIVHAEFNDLESVRALMDDTTCAVVVEPMQGEGGVRPADADFLKGLRTLCDQYEALLVFDEVQSGVGRTGELYAYMHYGVKPDILTSAKALGGGFPVGAMLATDEVAPSLGVGTHGSTYGGNPLASAVSYAALEFIRQPEVLAGVKERHEWFVSGLKRISDNHGGLFKEVRGMGLLIGAEMADPWHGRAKDLLQAAMAEGVMTLVAGPNILRLAPSLIIPPSDVEEGLARLERAVKRLAN</sequence>
<evidence type="ECO:0000256" key="4">
    <source>
        <dbReference type="HAMAP-Rule" id="MF_01107"/>
    </source>
</evidence>
<keyword evidence="4" id="KW-0055">Arginine biosynthesis</keyword>
<dbReference type="InterPro" id="IPR050103">
    <property type="entry name" value="Class-III_PLP-dep_AT"/>
</dbReference>
<dbReference type="PIRSF" id="PIRSF000521">
    <property type="entry name" value="Transaminase_4ab_Lys_Orn"/>
    <property type="match status" value="1"/>
</dbReference>
<dbReference type="InterPro" id="IPR049704">
    <property type="entry name" value="Aminotrans_3_PPA_site"/>
</dbReference>
<comment type="caution">
    <text evidence="4">Lacks conserved residue(s) required for the propagation of feature annotation.</text>
</comment>